<name>A0A074WXI4_9PEZI</name>
<keyword evidence="3" id="KW-1185">Reference proteome</keyword>
<reference evidence="2 3" key="1">
    <citation type="journal article" date="2014" name="BMC Genomics">
        <title>Genome sequencing of four Aureobasidium pullulans varieties: biotechnological potential, stress tolerance, and description of new species.</title>
        <authorList>
            <person name="Gostin Ar C."/>
            <person name="Ohm R.A."/>
            <person name="Kogej T."/>
            <person name="Sonjak S."/>
            <person name="Turk M."/>
            <person name="Zajc J."/>
            <person name="Zalar P."/>
            <person name="Grube M."/>
            <person name="Sun H."/>
            <person name="Han J."/>
            <person name="Sharma A."/>
            <person name="Chiniquy J."/>
            <person name="Ngan C.Y."/>
            <person name="Lipzen A."/>
            <person name="Barry K."/>
            <person name="Grigoriev I.V."/>
            <person name="Gunde-Cimerman N."/>
        </authorList>
    </citation>
    <scope>NUCLEOTIDE SEQUENCE [LARGE SCALE GENOMIC DNA]</scope>
    <source>
        <strain evidence="2 3">CBS 147.97</strain>
    </source>
</reference>
<dbReference type="GeneID" id="25416094"/>
<dbReference type="STRING" id="1043004.A0A074WXI4"/>
<organism evidence="2 3">
    <name type="scientific">Aureobasidium namibiae CBS 147.97</name>
    <dbReference type="NCBI Taxonomy" id="1043004"/>
    <lineage>
        <taxon>Eukaryota</taxon>
        <taxon>Fungi</taxon>
        <taxon>Dikarya</taxon>
        <taxon>Ascomycota</taxon>
        <taxon>Pezizomycotina</taxon>
        <taxon>Dothideomycetes</taxon>
        <taxon>Dothideomycetidae</taxon>
        <taxon>Dothideales</taxon>
        <taxon>Saccotheciaceae</taxon>
        <taxon>Aureobasidium</taxon>
    </lineage>
</organism>
<accession>A0A074WXI4</accession>
<keyword evidence="1" id="KW-0732">Signal</keyword>
<protein>
    <recommendedName>
        <fullName evidence="4">Clock-controlled protein 6</fullName>
    </recommendedName>
</protein>
<dbReference type="HOGENOM" id="CLU_119130_0_0_1"/>
<evidence type="ECO:0000256" key="1">
    <source>
        <dbReference type="SAM" id="SignalP"/>
    </source>
</evidence>
<dbReference type="EMBL" id="KL584702">
    <property type="protein sequence ID" value="KEQ77903.1"/>
    <property type="molecule type" value="Genomic_DNA"/>
</dbReference>
<gene>
    <name evidence="2" type="ORF">M436DRAFT_77765</name>
</gene>
<sequence>MKSFGVIALAASASAAYINGTVPMNGTVYTTEVVTALTTVCPAPTSGGVYTTTIANNVYTVKSATTITVTNCPCTLTKPATSMATGGSATSSMPAIYTGAAGANVVAAGYGLAAFGAAVAFL</sequence>
<feature type="chain" id="PRO_5012294304" description="Clock-controlled protein 6" evidence="1">
    <location>
        <begin position="16"/>
        <end position="122"/>
    </location>
</feature>
<proteinExistence type="predicted"/>
<evidence type="ECO:0008006" key="4">
    <source>
        <dbReference type="Google" id="ProtNLM"/>
    </source>
</evidence>
<dbReference type="RefSeq" id="XP_013432420.1">
    <property type="nucleotide sequence ID" value="XM_013576966.1"/>
</dbReference>
<dbReference type="AlphaFoldDB" id="A0A074WXI4"/>
<evidence type="ECO:0000313" key="3">
    <source>
        <dbReference type="Proteomes" id="UP000027730"/>
    </source>
</evidence>
<dbReference type="Proteomes" id="UP000027730">
    <property type="component" value="Unassembled WGS sequence"/>
</dbReference>
<dbReference type="OrthoDB" id="4094614at2759"/>
<evidence type="ECO:0000313" key="2">
    <source>
        <dbReference type="EMBL" id="KEQ77903.1"/>
    </source>
</evidence>
<feature type="signal peptide" evidence="1">
    <location>
        <begin position="1"/>
        <end position="15"/>
    </location>
</feature>